<dbReference type="Gene3D" id="3.40.50.1820">
    <property type="entry name" value="alpha/beta hydrolase"/>
    <property type="match status" value="1"/>
</dbReference>
<evidence type="ECO:0000256" key="3">
    <source>
        <dbReference type="ARBA" id="ARBA00022801"/>
    </source>
</evidence>
<dbReference type="InterPro" id="IPR029058">
    <property type="entry name" value="AB_hydrolase_fold"/>
</dbReference>
<reference evidence="11" key="1">
    <citation type="submission" date="2022-12" db="EMBL/GenBank/DDBJ databases">
        <title>Genome assemblies of Blomia tropicalis.</title>
        <authorList>
            <person name="Cui Y."/>
        </authorList>
    </citation>
    <scope>NUCLEOTIDE SEQUENCE</scope>
    <source>
        <tissue evidence="11">Adult mites</tissue>
    </source>
</reference>
<dbReference type="SUPFAM" id="SSF53474">
    <property type="entry name" value="alpha/beta-Hydrolases"/>
    <property type="match status" value="1"/>
</dbReference>
<sequence>MLKRTHLVTISIVAIFLTCYRFAKRLDAEQYIYAATQLPGHRSNPDTNRSIHQLIESRRFTPESHFITTSDGYILQVIRIVNPFIKDRSQLKPVILSHGFQCSGSLWVITSNGKLMNDGHYYEYMEDDRKMINGSVVVGNTLGFVLASQGYDVWLTNYRGSTYSTNHTTLSPDDEKFWHFSMDEMISIDLPTTIDYIRELTNKTNVGYIGHSQGALKMFLLLSLNDHYSTIVKPFIALSPVLYVNDFRTPTRHARFFKDSLRSFPGAFLHMDHLRIAYSQLCSNQYLIEVCFNIYSYFLGTDRRNIDMGRLSVYMSNIPMGSSSRNAAHFFQMFEHGNPAYFDYGAAELNQAKYGMFTAPFYNVSNIASKDIALFYLKDDWFNPIINVNLLKDKLQEKLLDDYLVPIDTWNHMELIWSNQAGKIVNSRILQILGKYA</sequence>
<evidence type="ECO:0000256" key="2">
    <source>
        <dbReference type="ARBA" id="ARBA00022729"/>
    </source>
</evidence>
<dbReference type="FunFam" id="3.40.50.1820:FF:000057">
    <property type="entry name" value="Lipase"/>
    <property type="match status" value="1"/>
</dbReference>
<evidence type="ECO:0000256" key="5">
    <source>
        <dbReference type="ARBA" id="ARBA00023098"/>
    </source>
</evidence>
<protein>
    <recommendedName>
        <fullName evidence="7">Lipase</fullName>
    </recommendedName>
</protein>
<evidence type="ECO:0000256" key="7">
    <source>
        <dbReference type="PIRNR" id="PIRNR000862"/>
    </source>
</evidence>
<dbReference type="OMA" id="NRCYDVW"/>
<dbReference type="GO" id="GO:0016788">
    <property type="term" value="F:hydrolase activity, acting on ester bonds"/>
    <property type="evidence" value="ECO:0007669"/>
    <property type="project" value="InterPro"/>
</dbReference>
<gene>
    <name evidence="11" type="ORF">RDWZM_004976</name>
</gene>
<feature type="domain" description="AB hydrolase-1" evidence="9">
    <location>
        <begin position="146"/>
        <end position="256"/>
    </location>
</feature>
<feature type="active site" description="Charge relay system" evidence="8">
    <location>
        <position position="380"/>
    </location>
</feature>
<dbReference type="InterPro" id="IPR006693">
    <property type="entry name" value="AB_hydrolase_lipase"/>
</dbReference>
<dbReference type="EMBL" id="JAPWDV010000002">
    <property type="protein sequence ID" value="KAJ6219164.1"/>
    <property type="molecule type" value="Genomic_DNA"/>
</dbReference>
<organism evidence="11 12">
    <name type="scientific">Blomia tropicalis</name>
    <name type="common">Mite</name>
    <dbReference type="NCBI Taxonomy" id="40697"/>
    <lineage>
        <taxon>Eukaryota</taxon>
        <taxon>Metazoa</taxon>
        <taxon>Ecdysozoa</taxon>
        <taxon>Arthropoda</taxon>
        <taxon>Chelicerata</taxon>
        <taxon>Arachnida</taxon>
        <taxon>Acari</taxon>
        <taxon>Acariformes</taxon>
        <taxon>Sarcoptiformes</taxon>
        <taxon>Astigmata</taxon>
        <taxon>Glycyphagoidea</taxon>
        <taxon>Echimyopodidae</taxon>
        <taxon>Blomia</taxon>
    </lineage>
</organism>
<dbReference type="AlphaFoldDB" id="A0A9Q0M5D1"/>
<dbReference type="InterPro" id="IPR000073">
    <property type="entry name" value="AB_hydrolase_1"/>
</dbReference>
<evidence type="ECO:0000256" key="8">
    <source>
        <dbReference type="PIRSR" id="PIRSR000862-1"/>
    </source>
</evidence>
<feature type="domain" description="Partial AB-hydrolase lipase" evidence="10">
    <location>
        <begin position="51"/>
        <end position="110"/>
    </location>
</feature>
<dbReference type="PANTHER" id="PTHR11005">
    <property type="entry name" value="LYSOSOMAL ACID LIPASE-RELATED"/>
    <property type="match status" value="1"/>
</dbReference>
<evidence type="ECO:0000256" key="1">
    <source>
        <dbReference type="ARBA" id="ARBA00010701"/>
    </source>
</evidence>
<feature type="active site" description="Nucleophile" evidence="8">
    <location>
        <position position="212"/>
    </location>
</feature>
<feature type="active site" description="Charge relay system" evidence="8">
    <location>
        <position position="412"/>
    </location>
</feature>
<dbReference type="Pfam" id="PF04083">
    <property type="entry name" value="Abhydro_lipase"/>
    <property type="match status" value="1"/>
</dbReference>
<evidence type="ECO:0000256" key="4">
    <source>
        <dbReference type="ARBA" id="ARBA00022963"/>
    </source>
</evidence>
<proteinExistence type="inferred from homology"/>
<keyword evidence="4 7" id="KW-0442">Lipid degradation</keyword>
<keyword evidence="6" id="KW-0325">Glycoprotein</keyword>
<evidence type="ECO:0000313" key="11">
    <source>
        <dbReference type="EMBL" id="KAJ6219164.1"/>
    </source>
</evidence>
<evidence type="ECO:0000256" key="6">
    <source>
        <dbReference type="ARBA" id="ARBA00023180"/>
    </source>
</evidence>
<accession>A0A9Q0M5D1</accession>
<keyword evidence="12" id="KW-1185">Reference proteome</keyword>
<dbReference type="GO" id="GO:0016042">
    <property type="term" value="P:lipid catabolic process"/>
    <property type="evidence" value="ECO:0007669"/>
    <property type="project" value="UniProtKB-KW"/>
</dbReference>
<evidence type="ECO:0000259" key="9">
    <source>
        <dbReference type="Pfam" id="PF00561"/>
    </source>
</evidence>
<keyword evidence="2" id="KW-0732">Signal</keyword>
<evidence type="ECO:0000313" key="12">
    <source>
        <dbReference type="Proteomes" id="UP001142055"/>
    </source>
</evidence>
<comment type="caution">
    <text evidence="11">The sequence shown here is derived from an EMBL/GenBank/DDBJ whole genome shotgun (WGS) entry which is preliminary data.</text>
</comment>
<dbReference type="Pfam" id="PF00561">
    <property type="entry name" value="Abhydrolase_1"/>
    <property type="match status" value="1"/>
</dbReference>
<name>A0A9Q0M5D1_BLOTA</name>
<comment type="similarity">
    <text evidence="1 7">Belongs to the AB hydrolase superfamily. Lipase family.</text>
</comment>
<keyword evidence="3 7" id="KW-0378">Hydrolase</keyword>
<keyword evidence="5" id="KW-0443">Lipid metabolism</keyword>
<evidence type="ECO:0000259" key="10">
    <source>
        <dbReference type="Pfam" id="PF04083"/>
    </source>
</evidence>
<dbReference type="InterPro" id="IPR025483">
    <property type="entry name" value="Lipase_euk"/>
</dbReference>
<dbReference type="OrthoDB" id="6497528at2759"/>
<dbReference type="Proteomes" id="UP001142055">
    <property type="component" value="Chromosome 2"/>
</dbReference>
<dbReference type="PIRSF" id="PIRSF000862">
    <property type="entry name" value="Steryl_ester_lip"/>
    <property type="match status" value="1"/>
</dbReference>